<dbReference type="Pfam" id="PF10544">
    <property type="entry name" value="T5orf172"/>
    <property type="match status" value="1"/>
</dbReference>
<dbReference type="PROSITE" id="PS51750">
    <property type="entry name" value="BRO_N"/>
    <property type="match status" value="1"/>
</dbReference>
<dbReference type="EMBL" id="MN739704">
    <property type="protein sequence ID" value="QHT22138.1"/>
    <property type="molecule type" value="Genomic_DNA"/>
</dbReference>
<dbReference type="InterPro" id="IPR018306">
    <property type="entry name" value="Phage_T5_Orf172_DNA-bd"/>
</dbReference>
<organism evidence="2">
    <name type="scientific">viral metagenome</name>
    <dbReference type="NCBI Taxonomy" id="1070528"/>
    <lineage>
        <taxon>unclassified sequences</taxon>
        <taxon>metagenomes</taxon>
        <taxon>organismal metagenomes</taxon>
    </lineage>
</organism>
<evidence type="ECO:0000259" key="1">
    <source>
        <dbReference type="PROSITE" id="PS51750"/>
    </source>
</evidence>
<evidence type="ECO:0000313" key="2">
    <source>
        <dbReference type="EMBL" id="QHT22138.1"/>
    </source>
</evidence>
<name>A0A6C0E079_9ZZZZ</name>
<dbReference type="InterPro" id="IPR003497">
    <property type="entry name" value="BRO_N_domain"/>
</dbReference>
<dbReference type="AlphaFoldDB" id="A0A6C0E079"/>
<protein>
    <recommendedName>
        <fullName evidence="1">Bro-N domain-containing protein</fullName>
    </recommendedName>
</protein>
<feature type="domain" description="Bro-N" evidence="1">
    <location>
        <begin position="17"/>
        <end position="126"/>
    </location>
</feature>
<sequence length="282" mass="33475">MSRKYSDVFFMDFFNDIIKVNDSEVMVVYDVDGNIWLKLKDILLVLEYSKTLRQPSNIKINRKNVKKYNNIKVSPSIGIPFNMQKNTTFINESGLYELLSISTKPIAKIFMKKYFEDIMPKIRKTGKYILDKIAKKELDKINEKLKSIKKSNKKLVINQKNIVYPEGSHIYIIKQRNNNRTYYKLGHTKNLNVRIKTYNTGNADKIYFNYIIKINNDKIDKCIKLIMKNEEYIKNKEFYKTTFNSALKFIKKCSSNINNISCGYCLKRYKFDTIKEHKCKYL</sequence>
<accession>A0A6C0E079</accession>
<reference evidence="2" key="1">
    <citation type="journal article" date="2020" name="Nature">
        <title>Giant virus diversity and host interactions through global metagenomics.</title>
        <authorList>
            <person name="Schulz F."/>
            <person name="Roux S."/>
            <person name="Paez-Espino D."/>
            <person name="Jungbluth S."/>
            <person name="Walsh D.A."/>
            <person name="Denef V.J."/>
            <person name="McMahon K.D."/>
            <person name="Konstantinidis K.T."/>
            <person name="Eloe-Fadrosh E.A."/>
            <person name="Kyrpides N.C."/>
            <person name="Woyke T."/>
        </authorList>
    </citation>
    <scope>NUCLEOTIDE SEQUENCE</scope>
    <source>
        <strain evidence="2">GVMAG-M-3300023179-103</strain>
    </source>
</reference>
<dbReference type="Pfam" id="PF02498">
    <property type="entry name" value="Bro-N"/>
    <property type="match status" value="1"/>
</dbReference>
<dbReference type="SMART" id="SM01040">
    <property type="entry name" value="Bro-N"/>
    <property type="match status" value="1"/>
</dbReference>
<proteinExistence type="predicted"/>